<evidence type="ECO:0000259" key="4">
    <source>
        <dbReference type="PROSITE" id="PS51724"/>
    </source>
</evidence>
<dbReference type="HAMAP" id="MF_02039">
    <property type="entry name" value="FtsN_entero"/>
    <property type="match status" value="1"/>
</dbReference>
<dbReference type="SUPFAM" id="SSF110997">
    <property type="entry name" value="Sporulation related repeat"/>
    <property type="match status" value="1"/>
</dbReference>
<dbReference type="GO" id="GO:0051301">
    <property type="term" value="P:cell division"/>
    <property type="evidence" value="ECO:0007669"/>
    <property type="project" value="UniProtKB-KW"/>
</dbReference>
<dbReference type="InterPro" id="IPR036680">
    <property type="entry name" value="SPOR-like_sf"/>
</dbReference>
<feature type="transmembrane region" description="Helical" evidence="3">
    <location>
        <begin position="34"/>
        <end position="53"/>
    </location>
</feature>
<name>A0ABY2SF05_9HYPH</name>
<feature type="domain" description="SPOR" evidence="4">
    <location>
        <begin position="219"/>
        <end position="294"/>
    </location>
</feature>
<dbReference type="RefSeq" id="WP_136992415.1">
    <property type="nucleotide sequence ID" value="NZ_SZPQ01000044.1"/>
</dbReference>
<keyword evidence="5" id="KW-0132">Cell division</keyword>
<evidence type="ECO:0000313" key="6">
    <source>
        <dbReference type="Proteomes" id="UP000305202"/>
    </source>
</evidence>
<comment type="caution">
    <text evidence="5">The sequence shown here is derived from an EMBL/GenBank/DDBJ whole genome shotgun (WGS) entry which is preliminary data.</text>
</comment>
<dbReference type="InterPro" id="IPR052521">
    <property type="entry name" value="Cell_div_SPOR-domain"/>
</dbReference>
<gene>
    <name evidence="5" type="primary">ftsN</name>
    <name evidence="5" type="ORF">FCN80_21595</name>
</gene>
<feature type="compositionally biased region" description="Basic residues" evidence="2">
    <location>
        <begin position="12"/>
        <end position="25"/>
    </location>
</feature>
<keyword evidence="3" id="KW-0472">Membrane</keyword>
<feature type="compositionally biased region" description="Polar residues" evidence="2">
    <location>
        <begin position="141"/>
        <end position="150"/>
    </location>
</feature>
<proteinExistence type="inferred from homology"/>
<protein>
    <recommendedName>
        <fullName evidence="1">Cell division protein FtsN</fullName>
    </recommendedName>
</protein>
<keyword evidence="5" id="KW-0131">Cell cycle</keyword>
<dbReference type="Proteomes" id="UP000305202">
    <property type="component" value="Unassembled WGS sequence"/>
</dbReference>
<feature type="region of interest" description="Disordered" evidence="2">
    <location>
        <begin position="1"/>
        <end position="29"/>
    </location>
</feature>
<dbReference type="Gene3D" id="3.30.70.1070">
    <property type="entry name" value="Sporulation related repeat"/>
    <property type="match status" value="1"/>
</dbReference>
<reference evidence="5 6" key="1">
    <citation type="submission" date="2019-04" db="EMBL/GenBank/DDBJ databases">
        <authorList>
            <person name="Li M."/>
            <person name="Gao C."/>
        </authorList>
    </citation>
    <scope>NUCLEOTIDE SEQUENCE [LARGE SCALE GENOMIC DNA]</scope>
    <source>
        <strain evidence="5 6">BGMRC 2031</strain>
    </source>
</reference>
<sequence length="296" mass="32166">MAQRDYVSRGRTNTRRRKSGSRSKRASSGISKTMVALAVAVLVTFIGGLYFIAHNKSQEAVILPNHGNHTGNGLPPKPEERWRYIKELENRQIGVQTPTEPSSGGEVRSPAQLTDEQRQLLEQIQADMRQQPTHLNEVPYNEQSKTSVANSRRGDFNPPTAQAVPRQASPSVQSPPRQTMVTTQPRQAATAEAPSSRQTGATAQITQPRSGTRTDNASKEKSQRYLIQCGSYKAVDQAESVRAQLAFGGIESRIAASGGWNRVMLGPYSSRASVDKSLQELRGAGMANCIPIATGG</sequence>
<dbReference type="PANTHER" id="PTHR38687">
    <property type="entry name" value="CELL DIVISION PROTEIN DEDD-RELATED"/>
    <property type="match status" value="1"/>
</dbReference>
<dbReference type="EMBL" id="SZPQ01000044">
    <property type="protein sequence ID" value="TKI03440.1"/>
    <property type="molecule type" value="Genomic_DNA"/>
</dbReference>
<dbReference type="InterPro" id="IPR011930">
    <property type="entry name" value="FtsN"/>
</dbReference>
<evidence type="ECO:0000256" key="1">
    <source>
        <dbReference type="NCBIfam" id="TIGR02223"/>
    </source>
</evidence>
<dbReference type="PANTHER" id="PTHR38687:SF2">
    <property type="entry name" value="CELL DIVISION PROTEIN FTSN"/>
    <property type="match status" value="1"/>
</dbReference>
<evidence type="ECO:0000256" key="3">
    <source>
        <dbReference type="SAM" id="Phobius"/>
    </source>
</evidence>
<keyword evidence="3" id="KW-1133">Transmembrane helix</keyword>
<evidence type="ECO:0000256" key="2">
    <source>
        <dbReference type="SAM" id="MobiDB-lite"/>
    </source>
</evidence>
<keyword evidence="3" id="KW-0812">Transmembrane</keyword>
<keyword evidence="6" id="KW-1185">Reference proteome</keyword>
<feature type="region of interest" description="Disordered" evidence="2">
    <location>
        <begin position="131"/>
        <end position="222"/>
    </location>
</feature>
<dbReference type="NCBIfam" id="TIGR02223">
    <property type="entry name" value="ftsN"/>
    <property type="match status" value="1"/>
</dbReference>
<dbReference type="InterPro" id="IPR007730">
    <property type="entry name" value="SPOR-like_dom"/>
</dbReference>
<feature type="region of interest" description="Disordered" evidence="2">
    <location>
        <begin position="91"/>
        <end position="114"/>
    </location>
</feature>
<accession>A0ABY2SF05</accession>
<evidence type="ECO:0000313" key="5">
    <source>
        <dbReference type="EMBL" id="TKI03440.1"/>
    </source>
</evidence>
<dbReference type="PROSITE" id="PS51724">
    <property type="entry name" value="SPOR"/>
    <property type="match status" value="1"/>
</dbReference>
<dbReference type="Pfam" id="PF05036">
    <property type="entry name" value="SPOR"/>
    <property type="match status" value="1"/>
</dbReference>
<feature type="compositionally biased region" description="Polar residues" evidence="2">
    <location>
        <begin position="93"/>
        <end position="102"/>
    </location>
</feature>
<feature type="compositionally biased region" description="Polar residues" evidence="2">
    <location>
        <begin position="168"/>
        <end position="215"/>
    </location>
</feature>
<organism evidence="5 6">
    <name type="scientific">Martelella alba</name>
    <dbReference type="NCBI Taxonomy" id="2590451"/>
    <lineage>
        <taxon>Bacteria</taxon>
        <taxon>Pseudomonadati</taxon>
        <taxon>Pseudomonadota</taxon>
        <taxon>Alphaproteobacteria</taxon>
        <taxon>Hyphomicrobiales</taxon>
        <taxon>Aurantimonadaceae</taxon>
        <taxon>Martelella</taxon>
    </lineage>
</organism>